<organism evidence="15 16">
    <name type="scientific">Clupea harengus</name>
    <name type="common">Atlantic herring</name>
    <dbReference type="NCBI Taxonomy" id="7950"/>
    <lineage>
        <taxon>Eukaryota</taxon>
        <taxon>Metazoa</taxon>
        <taxon>Chordata</taxon>
        <taxon>Craniata</taxon>
        <taxon>Vertebrata</taxon>
        <taxon>Euteleostomi</taxon>
        <taxon>Actinopterygii</taxon>
        <taxon>Neopterygii</taxon>
        <taxon>Teleostei</taxon>
        <taxon>Clupei</taxon>
        <taxon>Clupeiformes</taxon>
        <taxon>Clupeoidei</taxon>
        <taxon>Clupeidae</taxon>
        <taxon>Clupea</taxon>
    </lineage>
</organism>
<dbReference type="GO" id="GO:0007189">
    <property type="term" value="P:adenylate cyclase-activating G protein-coupled receptor signaling pathway"/>
    <property type="evidence" value="ECO:0007669"/>
    <property type="project" value="TreeGrafter"/>
</dbReference>
<reference evidence="16" key="1">
    <citation type="submission" date="2025-08" db="UniProtKB">
        <authorList>
            <consortium name="RefSeq"/>
        </authorList>
    </citation>
    <scope>IDENTIFICATION</scope>
</reference>
<dbReference type="CDD" id="cd15139">
    <property type="entry name" value="7tmA_PGE2_EP2"/>
    <property type="match status" value="1"/>
</dbReference>
<comment type="similarity">
    <text evidence="12">Belongs to the G-protein coupled receptor 1 family.</text>
</comment>
<evidence type="ECO:0000256" key="13">
    <source>
        <dbReference type="SAM" id="Phobius"/>
    </source>
</evidence>
<dbReference type="PRINTS" id="PR00429">
    <property type="entry name" value="THROMBOXANER"/>
</dbReference>
<evidence type="ECO:0000313" key="15">
    <source>
        <dbReference type="Proteomes" id="UP000515152"/>
    </source>
</evidence>
<dbReference type="GO" id="GO:0004957">
    <property type="term" value="F:prostaglandin E receptor activity"/>
    <property type="evidence" value="ECO:0007669"/>
    <property type="project" value="TreeGrafter"/>
</dbReference>
<dbReference type="GO" id="GO:0005886">
    <property type="term" value="C:plasma membrane"/>
    <property type="evidence" value="ECO:0007669"/>
    <property type="project" value="UniProtKB-SubCell"/>
</dbReference>
<dbReference type="PRINTS" id="PR01788">
    <property type="entry name" value="PROSTANOIDR"/>
</dbReference>
<evidence type="ECO:0000259" key="14">
    <source>
        <dbReference type="PROSITE" id="PS50262"/>
    </source>
</evidence>
<feature type="transmembrane region" description="Helical" evidence="13">
    <location>
        <begin position="268"/>
        <end position="291"/>
    </location>
</feature>
<dbReference type="InterPro" id="IPR000276">
    <property type="entry name" value="GPCR_Rhodpsn"/>
</dbReference>
<proteinExistence type="inferred from homology"/>
<protein>
    <recommendedName>
        <fullName evidence="2">Thromboxane A2 receptor</fullName>
    </recommendedName>
    <alternativeName>
        <fullName evidence="11">Prostanoid TP receptor</fullName>
    </alternativeName>
</protein>
<evidence type="ECO:0000256" key="5">
    <source>
        <dbReference type="ARBA" id="ARBA00022989"/>
    </source>
</evidence>
<feature type="transmembrane region" description="Helical" evidence="13">
    <location>
        <begin position="311"/>
        <end position="332"/>
    </location>
</feature>
<dbReference type="Gene3D" id="1.20.1070.10">
    <property type="entry name" value="Rhodopsin 7-helix transmembrane proteins"/>
    <property type="match status" value="1"/>
</dbReference>
<sequence>MLRTVGIYVYTEIKTKGQLKKTMKHLNMSNKTCYLDAANPGSPAVSASMFAAGVLGNIFALFLLEIRRRRKSRSLFHVLVTALVITDLLGTLAVSPLVLAAYVRKESLVEMGGTALCNHFGFSMTFFSLATLSILLAMAVERWLSIGHAYFYEKYMTKRWGYYTIPLTYLVCFAFCSLPFAGVGKYVLYCPGTWCFFDMHPQKRLEQVYAGAYASAMLVMIVCTVLCNGSVSYNLFGMYRRRKNNHGSFRGPRGRKRYESITKEVEHLILLVVMTVCFVVFSLPLVIQVYMNFFRIDNHQQDLRMLRLLSFNSIVDPWVFIILSPSVLRFLWGKLCRRQQTPASEESTFRTMRACRLGPPIDAHKLPAHTARALCL</sequence>
<evidence type="ECO:0000256" key="10">
    <source>
        <dbReference type="ARBA" id="ARBA00023224"/>
    </source>
</evidence>
<evidence type="ECO:0000256" key="12">
    <source>
        <dbReference type="RuleBase" id="RU000688"/>
    </source>
</evidence>
<evidence type="ECO:0000256" key="6">
    <source>
        <dbReference type="ARBA" id="ARBA00023040"/>
    </source>
</evidence>
<dbReference type="OrthoDB" id="5959154at2759"/>
<evidence type="ECO:0000256" key="8">
    <source>
        <dbReference type="ARBA" id="ARBA00023170"/>
    </source>
</evidence>
<keyword evidence="15" id="KW-1185">Reference proteome</keyword>
<dbReference type="RefSeq" id="XP_012684291.2">
    <property type="nucleotide sequence ID" value="XM_012828837.3"/>
</dbReference>
<gene>
    <name evidence="16" type="primary">LOC105901390</name>
</gene>
<dbReference type="InterPro" id="IPR017452">
    <property type="entry name" value="GPCR_Rhodpsn_7TM"/>
</dbReference>
<dbReference type="GO" id="GO:0007204">
    <property type="term" value="P:positive regulation of cytosolic calcium ion concentration"/>
    <property type="evidence" value="ECO:0007669"/>
    <property type="project" value="TreeGrafter"/>
</dbReference>
<keyword evidence="8 12" id="KW-0675">Receptor</keyword>
<dbReference type="PRINTS" id="PR00237">
    <property type="entry name" value="GPCRRHODOPSN"/>
</dbReference>
<evidence type="ECO:0000256" key="4">
    <source>
        <dbReference type="ARBA" id="ARBA00022692"/>
    </source>
</evidence>
<keyword evidence="5 13" id="KW-1133">Transmembrane helix</keyword>
<dbReference type="GO" id="GO:0006954">
    <property type="term" value="P:inflammatory response"/>
    <property type="evidence" value="ECO:0007669"/>
    <property type="project" value="TreeGrafter"/>
</dbReference>
<dbReference type="SUPFAM" id="SSF81321">
    <property type="entry name" value="Family A G protein-coupled receptor-like"/>
    <property type="match status" value="1"/>
</dbReference>
<evidence type="ECO:0000256" key="1">
    <source>
        <dbReference type="ARBA" id="ARBA00004651"/>
    </source>
</evidence>
<accession>A0A6P3VY00</accession>
<dbReference type="GO" id="GO:0071380">
    <property type="term" value="P:cellular response to prostaglandin E stimulus"/>
    <property type="evidence" value="ECO:0007669"/>
    <property type="project" value="TreeGrafter"/>
</dbReference>
<keyword evidence="6 12" id="KW-0297">G-protein coupled receptor</keyword>
<feature type="transmembrane region" description="Helical" evidence="13">
    <location>
        <begin position="208"/>
        <end position="236"/>
    </location>
</feature>
<feature type="domain" description="G-protein coupled receptors family 1 profile" evidence="14">
    <location>
        <begin position="56"/>
        <end position="320"/>
    </location>
</feature>
<dbReference type="Pfam" id="PF00001">
    <property type="entry name" value="7tm_1"/>
    <property type="match status" value="1"/>
</dbReference>
<dbReference type="GO" id="GO:0004960">
    <property type="term" value="F:thromboxane receptor activity"/>
    <property type="evidence" value="ECO:0007669"/>
    <property type="project" value="InterPro"/>
</dbReference>
<name>A0A6P3VY00_CLUHA</name>
<dbReference type="PANTHER" id="PTHR11866">
    <property type="entry name" value="G-PROTEIN COUPLED RECEPTOR FAMILY 1 MEMBER"/>
    <property type="match status" value="1"/>
</dbReference>
<keyword evidence="3" id="KW-1003">Cell membrane</keyword>
<dbReference type="PANTHER" id="PTHR11866:SF8">
    <property type="entry name" value="PROSTAGLANDIN E2 RECEPTOR EP2 SUBTYPE"/>
    <property type="match status" value="1"/>
</dbReference>
<evidence type="ECO:0000256" key="2">
    <source>
        <dbReference type="ARBA" id="ARBA00017628"/>
    </source>
</evidence>
<evidence type="ECO:0000313" key="16">
    <source>
        <dbReference type="RefSeq" id="XP_012684291.2"/>
    </source>
</evidence>
<evidence type="ECO:0000256" key="9">
    <source>
        <dbReference type="ARBA" id="ARBA00023180"/>
    </source>
</evidence>
<evidence type="ECO:0000256" key="11">
    <source>
        <dbReference type="ARBA" id="ARBA00029815"/>
    </source>
</evidence>
<keyword evidence="10 12" id="KW-0807">Transducer</keyword>
<keyword evidence="7 13" id="KW-0472">Membrane</keyword>
<feature type="transmembrane region" description="Helical" evidence="13">
    <location>
        <begin position="120"/>
        <end position="140"/>
    </location>
</feature>
<feature type="transmembrane region" description="Helical" evidence="13">
    <location>
        <begin position="160"/>
        <end position="188"/>
    </location>
</feature>
<evidence type="ECO:0000256" key="7">
    <source>
        <dbReference type="ARBA" id="ARBA00023136"/>
    </source>
</evidence>
<keyword evidence="4 12" id="KW-0812">Transmembrane</keyword>
<dbReference type="GeneID" id="105901390"/>
<dbReference type="PROSITE" id="PS50262">
    <property type="entry name" value="G_PROTEIN_RECEP_F1_2"/>
    <property type="match status" value="1"/>
</dbReference>
<keyword evidence="9" id="KW-0325">Glycoprotein</keyword>
<evidence type="ECO:0000256" key="3">
    <source>
        <dbReference type="ARBA" id="ARBA00022475"/>
    </source>
</evidence>
<dbReference type="PROSITE" id="PS00237">
    <property type="entry name" value="G_PROTEIN_RECEP_F1_1"/>
    <property type="match status" value="1"/>
</dbReference>
<feature type="transmembrane region" description="Helical" evidence="13">
    <location>
        <begin position="76"/>
        <end position="100"/>
    </location>
</feature>
<dbReference type="InterPro" id="IPR001105">
    <property type="entry name" value="Thbox_rcpt"/>
</dbReference>
<dbReference type="Proteomes" id="UP000515152">
    <property type="component" value="Chromosome 15"/>
</dbReference>
<dbReference type="KEGG" id="char:105901390"/>
<dbReference type="AlphaFoldDB" id="A0A6P3VY00"/>
<comment type="subcellular location">
    <subcellularLocation>
        <location evidence="1">Cell membrane</location>
        <topology evidence="1">Multi-pass membrane protein</topology>
    </subcellularLocation>
</comment>
<dbReference type="InterPro" id="IPR008365">
    <property type="entry name" value="Prostanoid_rcpt"/>
</dbReference>
<feature type="transmembrane region" description="Helical" evidence="13">
    <location>
        <begin position="44"/>
        <end position="64"/>
    </location>
</feature>